<gene>
    <name evidence="2" type="ORF">APZ42_002972</name>
</gene>
<evidence type="ECO:0000313" key="3">
    <source>
        <dbReference type="Proteomes" id="UP000076858"/>
    </source>
</evidence>
<comment type="caution">
    <text evidence="2">The sequence shown here is derived from an EMBL/GenBank/DDBJ whole genome shotgun (WGS) entry which is preliminary data.</text>
</comment>
<name>A0A164HXA0_9CRUS</name>
<sequence>VHLSLAFVIGYRYFIVSLIQSLPCSPSTSPAVLNTARGRHRPRNHMPNNRHKSSLQRCRLLYSKGVLNKINKIK</sequence>
<feature type="region of interest" description="Disordered" evidence="1">
    <location>
        <begin position="26"/>
        <end position="54"/>
    </location>
</feature>
<evidence type="ECO:0000256" key="1">
    <source>
        <dbReference type="SAM" id="MobiDB-lite"/>
    </source>
</evidence>
<accession>A0A164HXA0</accession>
<keyword evidence="3" id="KW-1185">Reference proteome</keyword>
<dbReference type="AlphaFoldDB" id="A0A164HXA0"/>
<feature type="non-terminal residue" evidence="2">
    <location>
        <position position="1"/>
    </location>
</feature>
<protein>
    <submittedName>
        <fullName evidence="2">Uncharacterized protein</fullName>
    </submittedName>
</protein>
<organism evidence="2 3">
    <name type="scientific">Daphnia magna</name>
    <dbReference type="NCBI Taxonomy" id="35525"/>
    <lineage>
        <taxon>Eukaryota</taxon>
        <taxon>Metazoa</taxon>
        <taxon>Ecdysozoa</taxon>
        <taxon>Arthropoda</taxon>
        <taxon>Crustacea</taxon>
        <taxon>Branchiopoda</taxon>
        <taxon>Diplostraca</taxon>
        <taxon>Cladocera</taxon>
        <taxon>Anomopoda</taxon>
        <taxon>Daphniidae</taxon>
        <taxon>Daphnia</taxon>
    </lineage>
</organism>
<feature type="compositionally biased region" description="Basic residues" evidence="1">
    <location>
        <begin position="37"/>
        <end position="54"/>
    </location>
</feature>
<dbReference type="EMBL" id="LRGB01009106">
    <property type="protein sequence ID" value="KZS00653.1"/>
    <property type="molecule type" value="Genomic_DNA"/>
</dbReference>
<dbReference type="Proteomes" id="UP000076858">
    <property type="component" value="Unassembled WGS sequence"/>
</dbReference>
<reference evidence="2 3" key="1">
    <citation type="submission" date="2016-03" db="EMBL/GenBank/DDBJ databases">
        <title>EvidentialGene: Evidence-directed Construction of Genes on Genomes.</title>
        <authorList>
            <person name="Gilbert D.G."/>
            <person name="Choi J.-H."/>
            <person name="Mockaitis K."/>
            <person name="Colbourne J."/>
            <person name="Pfrender M."/>
        </authorList>
    </citation>
    <scope>NUCLEOTIDE SEQUENCE [LARGE SCALE GENOMIC DNA]</scope>
    <source>
        <strain evidence="2 3">Xinb3</strain>
        <tissue evidence="2">Complete organism</tissue>
    </source>
</reference>
<evidence type="ECO:0000313" key="2">
    <source>
        <dbReference type="EMBL" id="KZS00653.1"/>
    </source>
</evidence>
<proteinExistence type="predicted"/>